<feature type="region of interest" description="Disordered" evidence="1">
    <location>
        <begin position="216"/>
        <end position="255"/>
    </location>
</feature>
<dbReference type="AlphaFoldDB" id="A0A066VP54"/>
<accession>A0A066VP54</accession>
<evidence type="ECO:0000256" key="1">
    <source>
        <dbReference type="SAM" id="MobiDB-lite"/>
    </source>
</evidence>
<feature type="region of interest" description="Disordered" evidence="1">
    <location>
        <begin position="180"/>
        <end position="201"/>
    </location>
</feature>
<sequence length="327" mass="35386">MEARSISVPESGRAAVTDSLKRILPCLLSEPPLLPLGYKGRDVALRHTFLNADVNDREDYLLGGRQPCGATSPLQEIDRLKSVLEFNPSLEVDDFIKNVKFRVGQYGLEVAVELGAPENVQAMVIVILEQTSAEYLSLPLGIQAGAAQEQEESVSLRYAALALPGHLQGPWFASPERALAAGDQGSVRSAGKGDDEAEGEASTRMDIITSAEDFWAGVSSDDDSPETQQSLSALNGAAGVAQRRQRKREEDEDYWSRYDSVDTAVGNPSDPAAHPLPAPPETELDASLLMSLKGAWKLFQRSARAQVSDVVLRERFMALAHRAASAE</sequence>
<dbReference type="Proteomes" id="UP000027361">
    <property type="component" value="Unassembled WGS sequence"/>
</dbReference>
<comment type="caution">
    <text evidence="2">The sequence shown here is derived from an EMBL/GenBank/DDBJ whole genome shotgun (WGS) entry which is preliminary data.</text>
</comment>
<reference evidence="2 3" key="1">
    <citation type="submission" date="2014-05" db="EMBL/GenBank/DDBJ databases">
        <title>Draft genome sequence of a rare smut relative, Tilletiaria anomala UBC 951.</title>
        <authorList>
            <consortium name="DOE Joint Genome Institute"/>
            <person name="Toome M."/>
            <person name="Kuo A."/>
            <person name="Henrissat B."/>
            <person name="Lipzen A."/>
            <person name="Tritt A."/>
            <person name="Yoshinaga Y."/>
            <person name="Zane M."/>
            <person name="Barry K."/>
            <person name="Grigoriev I.V."/>
            <person name="Spatafora J.W."/>
            <person name="Aimea M.C."/>
        </authorList>
    </citation>
    <scope>NUCLEOTIDE SEQUENCE [LARGE SCALE GENOMIC DNA]</scope>
    <source>
        <strain evidence="2 3">UBC 951</strain>
    </source>
</reference>
<keyword evidence="3" id="KW-1185">Reference proteome</keyword>
<evidence type="ECO:0000313" key="3">
    <source>
        <dbReference type="Proteomes" id="UP000027361"/>
    </source>
</evidence>
<organism evidence="2 3">
    <name type="scientific">Tilletiaria anomala (strain ATCC 24038 / CBS 436.72 / UBC 951)</name>
    <dbReference type="NCBI Taxonomy" id="1037660"/>
    <lineage>
        <taxon>Eukaryota</taxon>
        <taxon>Fungi</taxon>
        <taxon>Dikarya</taxon>
        <taxon>Basidiomycota</taxon>
        <taxon>Ustilaginomycotina</taxon>
        <taxon>Exobasidiomycetes</taxon>
        <taxon>Georgefischeriales</taxon>
        <taxon>Tilletiariaceae</taxon>
        <taxon>Tilletiaria</taxon>
    </lineage>
</organism>
<evidence type="ECO:0000313" key="2">
    <source>
        <dbReference type="EMBL" id="KDN42088.1"/>
    </source>
</evidence>
<dbReference type="GeneID" id="25264855"/>
<name>A0A066VP54_TILAU</name>
<protein>
    <submittedName>
        <fullName evidence="2">Uncharacterized protein</fullName>
    </submittedName>
</protein>
<dbReference type="HOGENOM" id="CLU_850422_0_0_1"/>
<dbReference type="EMBL" id="JMSN01000073">
    <property type="protein sequence ID" value="KDN42088.1"/>
    <property type="molecule type" value="Genomic_DNA"/>
</dbReference>
<dbReference type="InParanoid" id="A0A066VP54"/>
<dbReference type="RefSeq" id="XP_013241952.1">
    <property type="nucleotide sequence ID" value="XM_013386498.1"/>
</dbReference>
<gene>
    <name evidence="2" type="ORF">K437DRAFT_258027</name>
</gene>
<proteinExistence type="predicted"/>